<evidence type="ECO:0000256" key="1">
    <source>
        <dbReference type="SAM" id="MobiDB-lite"/>
    </source>
</evidence>
<reference evidence="2 3" key="1">
    <citation type="submission" date="2016-04" db="EMBL/GenBank/DDBJ databases">
        <authorList>
            <person name="Evans L.H."/>
            <person name="Alamgir A."/>
            <person name="Owens N."/>
            <person name="Weber N.D."/>
            <person name="Virtaneva K."/>
            <person name="Barbian K."/>
            <person name="Babar A."/>
            <person name="Rosenke K."/>
        </authorList>
    </citation>
    <scope>NUCLEOTIDE SEQUENCE [LARGE SCALE GENOMIC DNA]</scope>
    <source>
        <strain evidence="2 3">IFM 0406</strain>
    </source>
</reference>
<protein>
    <recommendedName>
        <fullName evidence="4">DUF4913 domain-containing protein</fullName>
    </recommendedName>
</protein>
<feature type="compositionally biased region" description="Polar residues" evidence="1">
    <location>
        <begin position="132"/>
        <end position="160"/>
    </location>
</feature>
<evidence type="ECO:0008006" key="4">
    <source>
        <dbReference type="Google" id="ProtNLM"/>
    </source>
</evidence>
<proteinExistence type="predicted"/>
<evidence type="ECO:0000313" key="3">
    <source>
        <dbReference type="Proteomes" id="UP000076512"/>
    </source>
</evidence>
<comment type="caution">
    <text evidence="2">The sequence shown here is derived from an EMBL/GenBank/DDBJ whole genome shotgun (WGS) entry which is preliminary data.</text>
</comment>
<dbReference type="AlphaFoldDB" id="A0A164PF47"/>
<name>A0A164PF47_9NOCA</name>
<dbReference type="InterPro" id="IPR032584">
    <property type="entry name" value="DUF4913"/>
</dbReference>
<feature type="region of interest" description="Disordered" evidence="1">
    <location>
        <begin position="119"/>
        <end position="170"/>
    </location>
</feature>
<dbReference type="Proteomes" id="UP000076512">
    <property type="component" value="Unassembled WGS sequence"/>
</dbReference>
<accession>A0A164PF47</accession>
<dbReference type="OrthoDB" id="4535229at2"/>
<sequence>MSASPEQETPALAYPWFVDWAEDWFFPQYARRLASGNREGTYTWCAQWWRHREVAVRMAALWQAWEAARITPDGSAMNGWWLMHADPTMRVLTDAANGPMWRCTPQRHDQVATLPVEAVPPGYFPKPPAQELSPQPARSRTKTATGNGSSPAGGRPSTNIIDDLDDGLDL</sequence>
<dbReference type="EMBL" id="LWGR01000003">
    <property type="protein sequence ID" value="KZM75486.1"/>
    <property type="molecule type" value="Genomic_DNA"/>
</dbReference>
<organism evidence="2 3">
    <name type="scientific">Nocardia terpenica</name>
    <dbReference type="NCBI Taxonomy" id="455432"/>
    <lineage>
        <taxon>Bacteria</taxon>
        <taxon>Bacillati</taxon>
        <taxon>Actinomycetota</taxon>
        <taxon>Actinomycetes</taxon>
        <taxon>Mycobacteriales</taxon>
        <taxon>Nocardiaceae</taxon>
        <taxon>Nocardia</taxon>
    </lineage>
</organism>
<keyword evidence="3" id="KW-1185">Reference proteome</keyword>
<gene>
    <name evidence="2" type="ORF">AWN90_19085</name>
</gene>
<dbReference type="STRING" id="455432.AWN90_19085"/>
<dbReference type="RefSeq" id="WP_067582952.1">
    <property type="nucleotide sequence ID" value="NZ_JABMCZ010000001.1"/>
</dbReference>
<evidence type="ECO:0000313" key="2">
    <source>
        <dbReference type="EMBL" id="KZM75486.1"/>
    </source>
</evidence>
<dbReference type="Pfam" id="PF16259">
    <property type="entry name" value="DUF4913"/>
    <property type="match status" value="1"/>
</dbReference>